<name>A0A550JGK7_9BACT</name>
<proteinExistence type="inferred from homology"/>
<reference evidence="4 5" key="1">
    <citation type="submission" date="2019-07" db="EMBL/GenBank/DDBJ databases">
        <title>Insights of Desulfuromonas acetexigens electromicrobiology.</title>
        <authorList>
            <person name="Katuri K."/>
            <person name="Sapireddy V."/>
            <person name="Shaw D.R."/>
            <person name="Saikaly P."/>
        </authorList>
    </citation>
    <scope>NUCLEOTIDE SEQUENCE [LARGE SCALE GENOMIC DNA]</scope>
    <source>
        <strain evidence="4 5">2873</strain>
    </source>
</reference>
<dbReference type="AlphaFoldDB" id="A0A550JGK7"/>
<dbReference type="EC" id="3.5.1.44" evidence="3"/>
<sequence>MTPLEQLPKIYLKPGELTINEHPAEVATVLGSCVAVTLYSPRHIVGAICHAMLPQGGKRGGFKYVDGALFHMLECFERLGISRDEIEAKLFGGSDMFPVLHPTKVNTVGRQNIAMAQQLLQEEGLVPRVADVGGRQGRKLIFYPHTGEVFLKRLKKTWRDG</sequence>
<evidence type="ECO:0000256" key="3">
    <source>
        <dbReference type="HAMAP-Rule" id="MF_01440"/>
    </source>
</evidence>
<dbReference type="OrthoDB" id="9807202at2"/>
<dbReference type="SUPFAM" id="SSF64438">
    <property type="entry name" value="CNF1/YfiH-like putative cysteine hydrolases"/>
    <property type="match status" value="1"/>
</dbReference>
<dbReference type="Gene3D" id="3.30.1330.200">
    <property type="match status" value="1"/>
</dbReference>
<dbReference type="CDD" id="cd16352">
    <property type="entry name" value="CheD"/>
    <property type="match status" value="1"/>
</dbReference>
<dbReference type="InterPro" id="IPR011324">
    <property type="entry name" value="Cytotoxic_necrot_fac-like_cat"/>
</dbReference>
<dbReference type="GO" id="GO:0050568">
    <property type="term" value="F:protein-glutamine glutaminase activity"/>
    <property type="evidence" value="ECO:0007669"/>
    <property type="project" value="UniProtKB-UniRule"/>
</dbReference>
<gene>
    <name evidence="3" type="primary">cheD</name>
    <name evidence="4" type="ORF">FL622_07135</name>
</gene>
<evidence type="ECO:0000256" key="1">
    <source>
        <dbReference type="ARBA" id="ARBA00022500"/>
    </source>
</evidence>
<accession>A0A550JGK7</accession>
<comment type="catalytic activity">
    <reaction evidence="3">
        <text>L-glutaminyl-[protein] + H2O = L-glutamyl-[protein] + NH4(+)</text>
        <dbReference type="Rhea" id="RHEA:16441"/>
        <dbReference type="Rhea" id="RHEA-COMP:10207"/>
        <dbReference type="Rhea" id="RHEA-COMP:10208"/>
        <dbReference type="ChEBI" id="CHEBI:15377"/>
        <dbReference type="ChEBI" id="CHEBI:28938"/>
        <dbReference type="ChEBI" id="CHEBI:29973"/>
        <dbReference type="ChEBI" id="CHEBI:30011"/>
        <dbReference type="EC" id="3.5.1.44"/>
    </reaction>
</comment>
<keyword evidence="5" id="KW-1185">Reference proteome</keyword>
<dbReference type="InterPro" id="IPR005659">
    <property type="entry name" value="Chemorcpt_Glu_NH3ase_CheD"/>
</dbReference>
<comment type="function">
    <text evidence="3">Probably deamidates glutamine residues to glutamate on methyl-accepting chemotaxis receptors (MCPs), playing an important role in chemotaxis.</text>
</comment>
<dbReference type="RefSeq" id="WP_092057394.1">
    <property type="nucleotide sequence ID" value="NZ_FOJJ01000034.1"/>
</dbReference>
<keyword evidence="1 3" id="KW-0145">Chemotaxis</keyword>
<evidence type="ECO:0000256" key="2">
    <source>
        <dbReference type="ARBA" id="ARBA00022801"/>
    </source>
</evidence>
<keyword evidence="2 3" id="KW-0378">Hydrolase</keyword>
<dbReference type="Pfam" id="PF03975">
    <property type="entry name" value="CheD"/>
    <property type="match status" value="1"/>
</dbReference>
<protein>
    <recommendedName>
        <fullName evidence="3">Probable chemoreceptor glutamine deamidase CheD</fullName>
        <ecNumber evidence="3">3.5.1.44</ecNumber>
    </recommendedName>
</protein>
<organism evidence="4 5">
    <name type="scientific">Trichloromonas acetexigens</name>
    <dbReference type="NCBI Taxonomy" id="38815"/>
    <lineage>
        <taxon>Bacteria</taxon>
        <taxon>Pseudomonadati</taxon>
        <taxon>Thermodesulfobacteriota</taxon>
        <taxon>Desulfuromonadia</taxon>
        <taxon>Desulfuromonadales</taxon>
        <taxon>Trichloromonadaceae</taxon>
        <taxon>Trichloromonas</taxon>
    </lineage>
</organism>
<dbReference type="HAMAP" id="MF_01440">
    <property type="entry name" value="CheD"/>
    <property type="match status" value="1"/>
</dbReference>
<comment type="caution">
    <text evidence="4">The sequence shown here is derived from an EMBL/GenBank/DDBJ whole genome shotgun (WGS) entry which is preliminary data.</text>
</comment>
<dbReference type="PANTHER" id="PTHR35147">
    <property type="entry name" value="CHEMORECEPTOR GLUTAMINE DEAMIDASE CHED-RELATED"/>
    <property type="match status" value="1"/>
</dbReference>
<dbReference type="EMBL" id="VJVV01000004">
    <property type="protein sequence ID" value="TRO82343.1"/>
    <property type="molecule type" value="Genomic_DNA"/>
</dbReference>
<dbReference type="Proteomes" id="UP000317155">
    <property type="component" value="Unassembled WGS sequence"/>
</dbReference>
<evidence type="ECO:0000313" key="4">
    <source>
        <dbReference type="EMBL" id="TRO82343.1"/>
    </source>
</evidence>
<evidence type="ECO:0000313" key="5">
    <source>
        <dbReference type="Proteomes" id="UP000317155"/>
    </source>
</evidence>
<dbReference type="GO" id="GO:0006935">
    <property type="term" value="P:chemotaxis"/>
    <property type="evidence" value="ECO:0007669"/>
    <property type="project" value="UniProtKB-UniRule"/>
</dbReference>
<dbReference type="PANTHER" id="PTHR35147:SF1">
    <property type="entry name" value="CHEMORECEPTOR GLUTAMINE DEAMIDASE CHED-RELATED"/>
    <property type="match status" value="1"/>
</dbReference>
<dbReference type="InterPro" id="IPR038592">
    <property type="entry name" value="CheD-like_sf"/>
</dbReference>
<comment type="similarity">
    <text evidence="3">Belongs to the CheD family.</text>
</comment>